<evidence type="ECO:0000256" key="3">
    <source>
        <dbReference type="ARBA" id="ARBA00023002"/>
    </source>
</evidence>
<dbReference type="AlphaFoldDB" id="A0A0H2RKT6"/>
<dbReference type="GO" id="GO:0044550">
    <property type="term" value="P:secondary metabolite biosynthetic process"/>
    <property type="evidence" value="ECO:0007669"/>
    <property type="project" value="TreeGrafter"/>
</dbReference>
<dbReference type="GO" id="GO:0016491">
    <property type="term" value="F:oxidoreductase activity"/>
    <property type="evidence" value="ECO:0007669"/>
    <property type="project" value="UniProtKB-KW"/>
</dbReference>
<feature type="domain" description="FAD-binding" evidence="4">
    <location>
        <begin position="306"/>
        <end position="379"/>
    </location>
</feature>
<keyword evidence="6" id="KW-1185">Reference proteome</keyword>
<dbReference type="InParanoid" id="A0A0H2RKT6"/>
<evidence type="ECO:0000256" key="1">
    <source>
        <dbReference type="ARBA" id="ARBA00022630"/>
    </source>
</evidence>
<feature type="domain" description="FAD-binding" evidence="4">
    <location>
        <begin position="13"/>
        <end position="187"/>
    </location>
</feature>
<proteinExistence type="predicted"/>
<keyword evidence="1" id="KW-0285">Flavoprotein</keyword>
<dbReference type="PANTHER" id="PTHR46720">
    <property type="entry name" value="HYDROXYLASE, PUTATIVE (AFU_ORTHOLOGUE AFUA_3G01460)-RELATED"/>
    <property type="match status" value="1"/>
</dbReference>
<accession>A0A0H2RKT6</accession>
<sequence>MNGASATPTKKDLRVAVVGGGICGLICAVGLTKAGVNVHLYEAAPKFGEVGAGVGLGPNAIHVLKELELLDKVVAKSDLPKPEIRPCHFVSGYGDHEVIYDYPVKPEDVGLGIHRVAFLDAIAPMADPARTHFNKRCVSLSESSDGSEVVIHFADGTTASADIALGADGVRSVVRTYVVEGVEGYTSPGRFVHASFTNSLVYRGLVPTAKLVEVGVRTVMNKTVVSWNGLDKHIVTFPIKGGTIINIAAFVTDRSKPPSLEPLPQPWVTQHSTEEVLSEFADWGPDVRAFLGCLENPSAWAVHSVNPLLDSYSRGRVAVLGDAAHAMLPHLGAGAGQSLEDALLLIRLLSHSETKSTNVELVLQAYDMMRRPRGNHILESSIKSGLIYEGHGPSGGSIQGQQKDLPGIWNIWYHDQSADFANAVRWLLEKKAFT</sequence>
<evidence type="ECO:0000259" key="4">
    <source>
        <dbReference type="Pfam" id="PF01494"/>
    </source>
</evidence>
<dbReference type="OrthoDB" id="417877at2759"/>
<evidence type="ECO:0000256" key="2">
    <source>
        <dbReference type="ARBA" id="ARBA00022827"/>
    </source>
</evidence>
<dbReference type="STRING" id="27342.A0A0H2RKT6"/>
<dbReference type="InterPro" id="IPR036188">
    <property type="entry name" value="FAD/NAD-bd_sf"/>
</dbReference>
<dbReference type="GO" id="GO:0071949">
    <property type="term" value="F:FAD binding"/>
    <property type="evidence" value="ECO:0007669"/>
    <property type="project" value="InterPro"/>
</dbReference>
<dbReference type="SUPFAM" id="SSF51905">
    <property type="entry name" value="FAD/NAD(P)-binding domain"/>
    <property type="match status" value="1"/>
</dbReference>
<dbReference type="EMBL" id="KQ085974">
    <property type="protein sequence ID" value="KLO12590.1"/>
    <property type="molecule type" value="Genomic_DNA"/>
</dbReference>
<dbReference type="InterPro" id="IPR002938">
    <property type="entry name" value="FAD-bd"/>
</dbReference>
<reference evidence="5 6" key="1">
    <citation type="submission" date="2015-04" db="EMBL/GenBank/DDBJ databases">
        <title>Complete genome sequence of Schizopora paradoxa KUC8140, a cosmopolitan wood degrader in East Asia.</title>
        <authorList>
            <consortium name="DOE Joint Genome Institute"/>
            <person name="Min B."/>
            <person name="Park H."/>
            <person name="Jang Y."/>
            <person name="Kim J.-J."/>
            <person name="Kim K.H."/>
            <person name="Pangilinan J."/>
            <person name="Lipzen A."/>
            <person name="Riley R."/>
            <person name="Grigoriev I.V."/>
            <person name="Spatafora J.W."/>
            <person name="Choi I.-G."/>
        </authorList>
    </citation>
    <scope>NUCLEOTIDE SEQUENCE [LARGE SCALE GENOMIC DNA]</scope>
    <source>
        <strain evidence="5 6">KUC8140</strain>
    </source>
</reference>
<dbReference type="Gene3D" id="3.50.50.60">
    <property type="entry name" value="FAD/NAD(P)-binding domain"/>
    <property type="match status" value="1"/>
</dbReference>
<evidence type="ECO:0000313" key="6">
    <source>
        <dbReference type="Proteomes" id="UP000053477"/>
    </source>
</evidence>
<keyword evidence="2" id="KW-0274">FAD</keyword>
<organism evidence="5 6">
    <name type="scientific">Schizopora paradoxa</name>
    <dbReference type="NCBI Taxonomy" id="27342"/>
    <lineage>
        <taxon>Eukaryota</taxon>
        <taxon>Fungi</taxon>
        <taxon>Dikarya</taxon>
        <taxon>Basidiomycota</taxon>
        <taxon>Agaricomycotina</taxon>
        <taxon>Agaricomycetes</taxon>
        <taxon>Hymenochaetales</taxon>
        <taxon>Schizoporaceae</taxon>
        <taxon>Schizopora</taxon>
    </lineage>
</organism>
<dbReference type="PANTHER" id="PTHR46720:SF3">
    <property type="entry name" value="FAD-BINDING DOMAIN-CONTAINING PROTEIN-RELATED"/>
    <property type="match status" value="1"/>
</dbReference>
<protein>
    <submittedName>
        <fullName evidence="5">FAD/NAD-P-binding domain-containing protein</fullName>
    </submittedName>
</protein>
<dbReference type="InterPro" id="IPR051104">
    <property type="entry name" value="FAD_monoxygenase"/>
</dbReference>
<keyword evidence="3" id="KW-0560">Oxidoreductase</keyword>
<dbReference type="Pfam" id="PF01494">
    <property type="entry name" value="FAD_binding_3"/>
    <property type="match status" value="2"/>
</dbReference>
<dbReference type="SUPFAM" id="SSF54373">
    <property type="entry name" value="FAD-linked reductases, C-terminal domain"/>
    <property type="match status" value="1"/>
</dbReference>
<gene>
    <name evidence="5" type="ORF">SCHPADRAFT_829229</name>
</gene>
<dbReference type="Proteomes" id="UP000053477">
    <property type="component" value="Unassembled WGS sequence"/>
</dbReference>
<name>A0A0H2RKT6_9AGAM</name>
<evidence type="ECO:0000313" key="5">
    <source>
        <dbReference type="EMBL" id="KLO12590.1"/>
    </source>
</evidence>
<dbReference type="PRINTS" id="PR00420">
    <property type="entry name" value="RNGMNOXGNASE"/>
</dbReference>